<organism evidence="2">
    <name type="scientific">Sipha flava</name>
    <name type="common">yellow sugarcane aphid</name>
    <dbReference type="NCBI Taxonomy" id="143950"/>
    <lineage>
        <taxon>Eukaryota</taxon>
        <taxon>Metazoa</taxon>
        <taxon>Ecdysozoa</taxon>
        <taxon>Arthropoda</taxon>
        <taxon>Hexapoda</taxon>
        <taxon>Insecta</taxon>
        <taxon>Pterygota</taxon>
        <taxon>Neoptera</taxon>
        <taxon>Paraneoptera</taxon>
        <taxon>Hemiptera</taxon>
        <taxon>Sternorrhyncha</taxon>
        <taxon>Aphidomorpha</taxon>
        <taxon>Aphidoidea</taxon>
        <taxon>Aphididae</taxon>
        <taxon>Sipha</taxon>
    </lineage>
</organism>
<evidence type="ECO:0000313" key="2">
    <source>
        <dbReference type="EMBL" id="MBY70889.1"/>
    </source>
</evidence>
<dbReference type="AlphaFoldDB" id="A0A2S2PZM7"/>
<gene>
    <name evidence="2" type="ORF">g.132875</name>
</gene>
<dbReference type="EMBL" id="GGMS01001686">
    <property type="protein sequence ID" value="MBY70889.1"/>
    <property type="molecule type" value="Transcribed_RNA"/>
</dbReference>
<evidence type="ECO:0000256" key="1">
    <source>
        <dbReference type="SAM" id="MobiDB-lite"/>
    </source>
</evidence>
<accession>A0A2S2PZM7</accession>
<name>A0A2S2PZM7_9HEMI</name>
<feature type="region of interest" description="Disordered" evidence="1">
    <location>
        <begin position="74"/>
        <end position="101"/>
    </location>
</feature>
<feature type="compositionally biased region" description="Basic and acidic residues" evidence="1">
    <location>
        <begin position="74"/>
        <end position="86"/>
    </location>
</feature>
<protein>
    <submittedName>
        <fullName evidence="2">Uncharacterized protein</fullName>
    </submittedName>
</protein>
<sequence>MNLIFTPLNIQSVQFRSRNEKGIPGSQREIDLGRYKKKIQVPALDGQFVEVERRKNPSSLNILSVTFKNKNEKGIPGSRREIDLGRSKKKIQVLKEKHKNK</sequence>
<reference evidence="2" key="1">
    <citation type="submission" date="2018-04" db="EMBL/GenBank/DDBJ databases">
        <title>Transcriptome assembly of Sipha flava.</title>
        <authorList>
            <person name="Scully E.D."/>
            <person name="Geib S.M."/>
            <person name="Palmer N.A."/>
            <person name="Koch K."/>
            <person name="Bradshaw J."/>
            <person name="Heng-Moss T."/>
            <person name="Sarath G."/>
        </authorList>
    </citation>
    <scope>NUCLEOTIDE SEQUENCE</scope>
</reference>
<feature type="compositionally biased region" description="Basic residues" evidence="1">
    <location>
        <begin position="87"/>
        <end position="101"/>
    </location>
</feature>
<proteinExistence type="predicted"/>